<protein>
    <submittedName>
        <fullName evidence="3">Uncharacterized protein</fullName>
    </submittedName>
</protein>
<evidence type="ECO:0000313" key="3">
    <source>
        <dbReference type="EMBL" id="PPR84207.1"/>
    </source>
</evidence>
<sequence length="175" mass="18361">MANITLPLLLSLGLVLSIQSIVGDEEEPAPEQTEQNTSEYADATGESLSTSLENTDGSIKDAASPLSNWKDYGILSPQESMPLENSAAPRYPRAFGPGTPGLIDRGGLFPIDPPIANPRPLGPRTSALTDEGGSPEMAIDGGLVAQNPATNMSIDEGGYIHIISQQIQSVMKVMG</sequence>
<evidence type="ECO:0000256" key="1">
    <source>
        <dbReference type="SAM" id="MobiDB-lite"/>
    </source>
</evidence>
<dbReference type="EMBL" id="KZ669971">
    <property type="protein sequence ID" value="PPR84207.1"/>
    <property type="molecule type" value="Genomic_DNA"/>
</dbReference>
<evidence type="ECO:0000313" key="4">
    <source>
        <dbReference type="Proteomes" id="UP000239757"/>
    </source>
</evidence>
<dbReference type="OrthoDB" id="996852at2759"/>
<name>A0A2P5VZF0_GOSBA</name>
<keyword evidence="2" id="KW-0732">Signal</keyword>
<feature type="region of interest" description="Disordered" evidence="1">
    <location>
        <begin position="25"/>
        <end position="63"/>
    </location>
</feature>
<organism evidence="3 4">
    <name type="scientific">Gossypium barbadense</name>
    <name type="common">Sea Island cotton</name>
    <name type="synonym">Hibiscus barbadensis</name>
    <dbReference type="NCBI Taxonomy" id="3634"/>
    <lineage>
        <taxon>Eukaryota</taxon>
        <taxon>Viridiplantae</taxon>
        <taxon>Streptophyta</taxon>
        <taxon>Embryophyta</taxon>
        <taxon>Tracheophyta</taxon>
        <taxon>Spermatophyta</taxon>
        <taxon>Magnoliopsida</taxon>
        <taxon>eudicotyledons</taxon>
        <taxon>Gunneridae</taxon>
        <taxon>Pentapetalae</taxon>
        <taxon>rosids</taxon>
        <taxon>malvids</taxon>
        <taxon>Malvales</taxon>
        <taxon>Malvaceae</taxon>
        <taxon>Malvoideae</taxon>
        <taxon>Gossypium</taxon>
    </lineage>
</organism>
<gene>
    <name evidence="3" type="ORF">GOBAR_AA36505</name>
</gene>
<reference evidence="3 4" key="1">
    <citation type="submission" date="2015-01" db="EMBL/GenBank/DDBJ databases">
        <title>Genome of allotetraploid Gossypium barbadense reveals genomic plasticity and fiber elongation in cotton evolution.</title>
        <authorList>
            <person name="Chen X."/>
            <person name="Liu X."/>
            <person name="Zhao B."/>
            <person name="Zheng H."/>
            <person name="Hu Y."/>
            <person name="Lu G."/>
            <person name="Yang C."/>
            <person name="Chen J."/>
            <person name="Shan C."/>
            <person name="Zhang L."/>
            <person name="Zhou Y."/>
            <person name="Wang L."/>
            <person name="Guo W."/>
            <person name="Bai Y."/>
            <person name="Ruan J."/>
            <person name="Shangguan X."/>
            <person name="Mao Y."/>
            <person name="Jiang J."/>
            <person name="Zhu Y."/>
            <person name="Lei J."/>
            <person name="Kang H."/>
            <person name="Chen S."/>
            <person name="He X."/>
            <person name="Wang R."/>
            <person name="Wang Y."/>
            <person name="Chen J."/>
            <person name="Wang L."/>
            <person name="Yu S."/>
            <person name="Wang B."/>
            <person name="Wei J."/>
            <person name="Song S."/>
            <person name="Lu X."/>
            <person name="Gao Z."/>
            <person name="Gu W."/>
            <person name="Deng X."/>
            <person name="Ma D."/>
            <person name="Wang S."/>
            <person name="Liang W."/>
            <person name="Fang L."/>
            <person name="Cai C."/>
            <person name="Zhu X."/>
            <person name="Zhou B."/>
            <person name="Zhang Y."/>
            <person name="Chen Z."/>
            <person name="Xu S."/>
            <person name="Zhu R."/>
            <person name="Wang S."/>
            <person name="Zhang T."/>
            <person name="Zhao G."/>
        </authorList>
    </citation>
    <scope>NUCLEOTIDE SEQUENCE [LARGE SCALE GENOMIC DNA]</scope>
    <source>
        <strain evidence="4">cv. Xinhai21</strain>
        <tissue evidence="3">Leaf</tissue>
    </source>
</reference>
<evidence type="ECO:0000256" key="2">
    <source>
        <dbReference type="SAM" id="SignalP"/>
    </source>
</evidence>
<feature type="chain" id="PRO_5015167049" evidence="2">
    <location>
        <begin position="24"/>
        <end position="175"/>
    </location>
</feature>
<feature type="compositionally biased region" description="Polar residues" evidence="1">
    <location>
        <begin position="46"/>
        <end position="57"/>
    </location>
</feature>
<proteinExistence type="predicted"/>
<dbReference type="AlphaFoldDB" id="A0A2P5VZF0"/>
<accession>A0A2P5VZF0</accession>
<feature type="signal peptide" evidence="2">
    <location>
        <begin position="1"/>
        <end position="23"/>
    </location>
</feature>
<dbReference type="Proteomes" id="UP000239757">
    <property type="component" value="Unassembled WGS sequence"/>
</dbReference>